<reference evidence="1 2" key="1">
    <citation type="journal article" date="2014" name="Am. J. Bot.">
        <title>Genome assembly and annotation for red clover (Trifolium pratense; Fabaceae).</title>
        <authorList>
            <person name="Istvanek J."/>
            <person name="Jaros M."/>
            <person name="Krenek A."/>
            <person name="Repkova J."/>
        </authorList>
    </citation>
    <scope>NUCLEOTIDE SEQUENCE [LARGE SCALE GENOMIC DNA]</scope>
    <source>
        <strain evidence="2">cv. Tatra</strain>
        <tissue evidence="1">Young leaves</tissue>
    </source>
</reference>
<feature type="non-terminal residue" evidence="1">
    <location>
        <position position="1"/>
    </location>
</feature>
<comment type="caution">
    <text evidence="1">The sequence shown here is derived from an EMBL/GenBank/DDBJ whole genome shotgun (WGS) entry which is preliminary data.</text>
</comment>
<reference evidence="1 2" key="2">
    <citation type="journal article" date="2017" name="Front. Plant Sci.">
        <title>Gene Classification and Mining of Molecular Markers Useful in Red Clover (Trifolium pratense) Breeding.</title>
        <authorList>
            <person name="Istvanek J."/>
            <person name="Dluhosova J."/>
            <person name="Dluhos P."/>
            <person name="Patkova L."/>
            <person name="Nedelnik J."/>
            <person name="Repkova J."/>
        </authorList>
    </citation>
    <scope>NUCLEOTIDE SEQUENCE [LARGE SCALE GENOMIC DNA]</scope>
    <source>
        <strain evidence="2">cv. Tatra</strain>
        <tissue evidence="1">Young leaves</tissue>
    </source>
</reference>
<proteinExistence type="predicted"/>
<protein>
    <submittedName>
        <fullName evidence="1">Uncharacterized protein</fullName>
    </submittedName>
</protein>
<organism evidence="1 2">
    <name type="scientific">Trifolium pratense</name>
    <name type="common">Red clover</name>
    <dbReference type="NCBI Taxonomy" id="57577"/>
    <lineage>
        <taxon>Eukaryota</taxon>
        <taxon>Viridiplantae</taxon>
        <taxon>Streptophyta</taxon>
        <taxon>Embryophyta</taxon>
        <taxon>Tracheophyta</taxon>
        <taxon>Spermatophyta</taxon>
        <taxon>Magnoliopsida</taxon>
        <taxon>eudicotyledons</taxon>
        <taxon>Gunneridae</taxon>
        <taxon>Pentapetalae</taxon>
        <taxon>rosids</taxon>
        <taxon>fabids</taxon>
        <taxon>Fabales</taxon>
        <taxon>Fabaceae</taxon>
        <taxon>Papilionoideae</taxon>
        <taxon>50 kb inversion clade</taxon>
        <taxon>NPAAA clade</taxon>
        <taxon>Hologalegina</taxon>
        <taxon>IRL clade</taxon>
        <taxon>Trifolieae</taxon>
        <taxon>Trifolium</taxon>
    </lineage>
</organism>
<dbReference type="AlphaFoldDB" id="A0A2K3KV83"/>
<sequence length="44" mass="5003">SFQQQTEQKQSTVEVNYAGGVVQSRAASCKWRKEVPLEYRSRAA</sequence>
<gene>
    <name evidence="1" type="ORF">L195_g064731</name>
</gene>
<accession>A0A2K3KV83</accession>
<evidence type="ECO:0000313" key="1">
    <source>
        <dbReference type="EMBL" id="PNX70174.1"/>
    </source>
</evidence>
<dbReference type="Proteomes" id="UP000236291">
    <property type="component" value="Unassembled WGS sequence"/>
</dbReference>
<name>A0A2K3KV83_TRIPR</name>
<dbReference type="EMBL" id="ASHM01265984">
    <property type="protein sequence ID" value="PNX70174.1"/>
    <property type="molecule type" value="Genomic_DNA"/>
</dbReference>
<evidence type="ECO:0000313" key="2">
    <source>
        <dbReference type="Proteomes" id="UP000236291"/>
    </source>
</evidence>